<dbReference type="GO" id="GO:0046872">
    <property type="term" value="F:metal ion binding"/>
    <property type="evidence" value="ECO:0007669"/>
    <property type="project" value="UniProtKB-UniRule"/>
</dbReference>
<proteinExistence type="inferred from homology"/>
<evidence type="ECO:0000313" key="4">
    <source>
        <dbReference type="Proteomes" id="UP000077037"/>
    </source>
</evidence>
<gene>
    <name evidence="3" type="ORF">SAMEA1982600_04060</name>
</gene>
<dbReference type="EMBL" id="FKBS01000025">
    <property type="protein sequence ID" value="SAI49575.1"/>
    <property type="molecule type" value="Genomic_DNA"/>
</dbReference>
<organism evidence="3 4">
    <name type="scientific">Bordetella ansorpii</name>
    <dbReference type="NCBI Taxonomy" id="288768"/>
    <lineage>
        <taxon>Bacteria</taxon>
        <taxon>Pseudomonadati</taxon>
        <taxon>Pseudomonadota</taxon>
        <taxon>Betaproteobacteria</taxon>
        <taxon>Burkholderiales</taxon>
        <taxon>Alcaligenaceae</taxon>
        <taxon>Bordetella</taxon>
    </lineage>
</organism>
<keyword evidence="1" id="KW-0479">Metal-binding</keyword>
<feature type="transmembrane region" description="Helical" evidence="2">
    <location>
        <begin position="56"/>
        <end position="77"/>
    </location>
</feature>
<accession>A0A157QUL0</accession>
<dbReference type="GO" id="GO:0006782">
    <property type="term" value="P:protoporphyrinogen IX biosynthetic process"/>
    <property type="evidence" value="ECO:0007669"/>
    <property type="project" value="UniProtKB-UniRule"/>
</dbReference>
<feature type="transmembrane region" description="Helical" evidence="2">
    <location>
        <begin position="83"/>
        <end position="102"/>
    </location>
</feature>
<name>A0A157QUL0_9BORD</name>
<keyword evidence="1" id="KW-0349">Heme</keyword>
<comment type="function">
    <text evidence="1">Catalyzes the oxidation of protoporphyrinogen IX to protoporphyrin IX.</text>
</comment>
<feature type="transmembrane region" description="Helical" evidence="2">
    <location>
        <begin position="12"/>
        <end position="35"/>
    </location>
</feature>
<dbReference type="UniPathway" id="UPA00251">
    <property type="reaction ID" value="UER00324"/>
</dbReference>
<dbReference type="AlphaFoldDB" id="A0A157QUL0"/>
<dbReference type="PIRSF" id="PIRSF004638">
    <property type="entry name" value="UCP004638"/>
    <property type="match status" value="1"/>
</dbReference>
<keyword evidence="1 2" id="KW-0472">Membrane</keyword>
<sequence>MSLALLYPWMKALHVAAALIFAGGVLTVAVFLRVLRGNAEAERTFAPALRRWDHAVTTPAMLLAWALGIGMACSGYWSGSIWLPVKAVLVIALSGLHGVQSGRLRRASVGEEFIATWHMTAPVAVAMLIVIGFLATAKPF</sequence>
<reference evidence="3 4" key="1">
    <citation type="submission" date="2016-03" db="EMBL/GenBank/DDBJ databases">
        <authorList>
            <consortium name="Pathogen Informatics"/>
        </authorList>
    </citation>
    <scope>NUCLEOTIDE SEQUENCE [LARGE SCALE GENOMIC DNA]</scope>
    <source>
        <strain evidence="3 4">NCTC13364</strain>
    </source>
</reference>
<protein>
    <recommendedName>
        <fullName evidence="1">Protoporphyrinogen IX oxidase</fullName>
        <ecNumber evidence="1">1.3.99.-</ecNumber>
    </recommendedName>
</protein>
<evidence type="ECO:0000256" key="1">
    <source>
        <dbReference type="PIRNR" id="PIRNR004638"/>
    </source>
</evidence>
<keyword evidence="2" id="KW-0812">Transmembrane</keyword>
<dbReference type="GO" id="GO:0070818">
    <property type="term" value="F:protoporphyrinogen oxidase activity"/>
    <property type="evidence" value="ECO:0007669"/>
    <property type="project" value="UniProtKB-UniRule"/>
</dbReference>
<dbReference type="InterPro" id="IPR005265">
    <property type="entry name" value="HemJ-like"/>
</dbReference>
<dbReference type="RefSeq" id="WP_082887384.1">
    <property type="nucleotide sequence ID" value="NZ_FKBS01000025.1"/>
</dbReference>
<evidence type="ECO:0000313" key="3">
    <source>
        <dbReference type="EMBL" id="SAI49575.1"/>
    </source>
</evidence>
<keyword evidence="2" id="KW-1133">Transmembrane helix</keyword>
<comment type="pathway">
    <text evidence="1">Porphyrin-containing compound metabolism; protoporphyrin-IX biosynthesis; protoporphyrin-IX from protoporphyrinogen-IX: step 1/1.</text>
</comment>
<comment type="catalytic activity">
    <reaction evidence="1">
        <text>protoporphyrinogen IX + 3 A = protoporphyrin IX + 3 AH2</text>
        <dbReference type="Rhea" id="RHEA:62000"/>
        <dbReference type="ChEBI" id="CHEBI:13193"/>
        <dbReference type="ChEBI" id="CHEBI:17499"/>
        <dbReference type="ChEBI" id="CHEBI:57306"/>
        <dbReference type="ChEBI" id="CHEBI:57307"/>
    </reaction>
</comment>
<comment type="similarity">
    <text evidence="1">Belongs to the HemJ family.</text>
</comment>
<dbReference type="Pfam" id="PF03653">
    <property type="entry name" value="UPF0093"/>
    <property type="match status" value="1"/>
</dbReference>
<dbReference type="OrthoDB" id="194724at2"/>
<comment type="cofactor">
    <cofactor evidence="1">
        <name>heme b</name>
        <dbReference type="ChEBI" id="CHEBI:60344"/>
    </cofactor>
    <text evidence="1">Binds 1 heme b (iron(II)-protoporphyrin IX) group per subunit.</text>
</comment>
<dbReference type="EC" id="1.3.99.-" evidence="1"/>
<feature type="transmembrane region" description="Helical" evidence="2">
    <location>
        <begin position="114"/>
        <end position="135"/>
    </location>
</feature>
<keyword evidence="1" id="KW-0408">Iron</keyword>
<keyword evidence="1" id="KW-1003">Cell membrane</keyword>
<dbReference type="Proteomes" id="UP000077037">
    <property type="component" value="Unassembled WGS sequence"/>
</dbReference>
<evidence type="ECO:0000256" key="2">
    <source>
        <dbReference type="SAM" id="Phobius"/>
    </source>
</evidence>
<dbReference type="GO" id="GO:0005886">
    <property type="term" value="C:plasma membrane"/>
    <property type="evidence" value="ECO:0007669"/>
    <property type="project" value="UniProtKB-UniRule"/>
</dbReference>